<keyword evidence="2 3" id="KW-0472">Membrane</keyword>
<evidence type="ECO:0000256" key="5">
    <source>
        <dbReference type="SAM" id="Phobius"/>
    </source>
</evidence>
<evidence type="ECO:0000313" key="8">
    <source>
        <dbReference type="Proteomes" id="UP000351155"/>
    </source>
</evidence>
<feature type="domain" description="OmpA-like" evidence="6">
    <location>
        <begin position="430"/>
        <end position="548"/>
    </location>
</feature>
<evidence type="ECO:0000259" key="6">
    <source>
        <dbReference type="PROSITE" id="PS51123"/>
    </source>
</evidence>
<keyword evidence="5" id="KW-1133">Transmembrane helix</keyword>
<dbReference type="InterPro" id="IPR050330">
    <property type="entry name" value="Bact_OuterMem_StrucFunc"/>
</dbReference>
<dbReference type="InterPro" id="IPR006664">
    <property type="entry name" value="OMP_bac"/>
</dbReference>
<name>A0A484XEZ4_9ENTR</name>
<keyword evidence="5" id="KW-0812">Transmembrane</keyword>
<dbReference type="InterPro" id="IPR036737">
    <property type="entry name" value="OmpA-like_sf"/>
</dbReference>
<evidence type="ECO:0000256" key="1">
    <source>
        <dbReference type="ARBA" id="ARBA00004442"/>
    </source>
</evidence>
<dbReference type="InterPro" id="IPR006665">
    <property type="entry name" value="OmpA-like"/>
</dbReference>
<evidence type="ECO:0000256" key="4">
    <source>
        <dbReference type="SAM" id="MobiDB-lite"/>
    </source>
</evidence>
<organism evidence="7 8">
    <name type="scientific">Enterobacter cancerogenus</name>
    <dbReference type="NCBI Taxonomy" id="69218"/>
    <lineage>
        <taxon>Bacteria</taxon>
        <taxon>Pseudomonadati</taxon>
        <taxon>Pseudomonadota</taxon>
        <taxon>Gammaproteobacteria</taxon>
        <taxon>Enterobacterales</taxon>
        <taxon>Enterobacteriaceae</taxon>
        <taxon>Enterobacter</taxon>
        <taxon>Enterobacter cloacae complex</taxon>
    </lineage>
</organism>
<dbReference type="PANTHER" id="PTHR30329">
    <property type="entry name" value="STATOR ELEMENT OF FLAGELLAR MOTOR COMPLEX"/>
    <property type="match status" value="1"/>
</dbReference>
<evidence type="ECO:0000256" key="2">
    <source>
        <dbReference type="ARBA" id="ARBA00023136"/>
    </source>
</evidence>
<dbReference type="EMBL" id="CAADIW010000011">
    <property type="protein sequence ID" value="VFS22304.1"/>
    <property type="molecule type" value="Genomic_DNA"/>
</dbReference>
<dbReference type="PANTHER" id="PTHR30329:SF20">
    <property type="entry name" value="EXPORTED PROTEIN"/>
    <property type="match status" value="1"/>
</dbReference>
<dbReference type="Proteomes" id="UP000351155">
    <property type="component" value="Unassembled WGS sequence"/>
</dbReference>
<feature type="transmembrane region" description="Helical" evidence="5">
    <location>
        <begin position="31"/>
        <end position="48"/>
    </location>
</feature>
<feature type="transmembrane region" description="Helical" evidence="5">
    <location>
        <begin position="321"/>
        <end position="341"/>
    </location>
</feature>
<reference evidence="7 8" key="1">
    <citation type="submission" date="2019-03" db="EMBL/GenBank/DDBJ databases">
        <authorList>
            <consortium name="Pathogen Informatics"/>
        </authorList>
    </citation>
    <scope>NUCLEOTIDE SEQUENCE [LARGE SCALE GENOMIC DNA]</scope>
    <source>
        <strain evidence="7 8">NCTC12126</strain>
    </source>
</reference>
<gene>
    <name evidence="7" type="primary">oprF</name>
    <name evidence="7" type="ORF">NCTC12126_01956</name>
</gene>
<feature type="transmembrane region" description="Helical" evidence="5">
    <location>
        <begin position="7"/>
        <end position="25"/>
    </location>
</feature>
<evidence type="ECO:0000256" key="3">
    <source>
        <dbReference type="PROSITE-ProRule" id="PRU00473"/>
    </source>
</evidence>
<sequence length="573" mass="63678">MRELSRVVLTMLATVLALWLVLGFWPLSGGSRFALCLCILLTGGAVLWRQWRRFRRVSAARDQREESSLPPEGFQGAVVFVCGDTASLFSQGLAHRETRQGWYLRVENAEQLPLLAQHLANARPDLIPQVSVLLAVVPEQHHSEEGLAQSLRGWRRSIAQCRAWLNGLPPVWSTVWVTPPDGECPQEERWFTVTPDLPGVRVRQSSHVPLPVEDWQREATGHVSRLYHALWLDSVLALTERHINPPLSTRQAELPALKLCACGISLTPVSAVADNLWQQQIGEITTLAPDSAPVSEMLSLPDVLLPYLPRRQGVSRRMQDIRLAGGVCFLFLALAMLASFINNQRLVRSVGDHLAVYHRLSGTPPEPKLQAQQRLRADSRLLDDWLRRGEPLRYGLGLYQGMRLIPPVEAAINDWTPPPPPRPIIKQIVQGPQTIRLDSMSLFDTGRWALKPGSTKLLVNSLVGIKAKPGWLIVVAGHTDSTGDDKSNQVLSLKRAESVRDWMRDTGDVPESCFAVQGYGESRPVATNDTPEGRALNRRVEISLVPQANACQLPGNTRAPSQDDGALKNEMEK</sequence>
<accession>A0A484XEZ4</accession>
<dbReference type="GO" id="GO:0009279">
    <property type="term" value="C:cell outer membrane"/>
    <property type="evidence" value="ECO:0007669"/>
    <property type="project" value="UniProtKB-SubCell"/>
</dbReference>
<dbReference type="PROSITE" id="PS51123">
    <property type="entry name" value="OMPA_2"/>
    <property type="match status" value="1"/>
</dbReference>
<protein>
    <submittedName>
        <fullName evidence="7">Putative type VI secretion protein</fullName>
    </submittedName>
</protein>
<evidence type="ECO:0000313" key="7">
    <source>
        <dbReference type="EMBL" id="VFS22304.1"/>
    </source>
</evidence>
<proteinExistence type="predicted"/>
<dbReference type="Gene3D" id="3.30.1330.60">
    <property type="entry name" value="OmpA-like domain"/>
    <property type="match status" value="1"/>
</dbReference>
<comment type="subcellular location">
    <subcellularLocation>
        <location evidence="1">Cell outer membrane</location>
    </subcellularLocation>
</comment>
<dbReference type="PRINTS" id="PR01021">
    <property type="entry name" value="OMPADOMAIN"/>
</dbReference>
<dbReference type="CDD" id="cd07185">
    <property type="entry name" value="OmpA_C-like"/>
    <property type="match status" value="1"/>
</dbReference>
<dbReference type="AlphaFoldDB" id="A0A484XEZ4"/>
<dbReference type="Pfam" id="PF00691">
    <property type="entry name" value="OmpA"/>
    <property type="match status" value="1"/>
</dbReference>
<feature type="region of interest" description="Disordered" evidence="4">
    <location>
        <begin position="548"/>
        <end position="573"/>
    </location>
</feature>
<dbReference type="SUPFAM" id="SSF103088">
    <property type="entry name" value="OmpA-like"/>
    <property type="match status" value="1"/>
</dbReference>